<dbReference type="Proteomes" id="UP000253061">
    <property type="component" value="Unassembled WGS sequence"/>
</dbReference>
<reference evidence="6 7" key="1">
    <citation type="submission" date="2014-07" db="EMBL/GenBank/DDBJ databases">
        <title>Draft genome sequence of Thalassospira profundimaris R8-17.</title>
        <authorList>
            <person name="Lai Q."/>
            <person name="Shao Z."/>
        </authorList>
    </citation>
    <scope>NUCLEOTIDE SEQUENCE [LARGE SCALE GENOMIC DNA]</scope>
    <source>
        <strain evidence="6 7">R8-17</strain>
    </source>
</reference>
<dbReference type="Pfam" id="PF07695">
    <property type="entry name" value="7TMR-DISM_7TM"/>
    <property type="match status" value="1"/>
</dbReference>
<comment type="catalytic activity">
    <reaction evidence="1">
        <text>ATP + protein L-histidine = ADP + protein N-phospho-L-histidine.</text>
        <dbReference type="EC" id="2.7.13.3"/>
    </reaction>
</comment>
<dbReference type="PROSITE" id="PS50109">
    <property type="entry name" value="HIS_KIN"/>
    <property type="match status" value="1"/>
</dbReference>
<dbReference type="AlphaFoldDB" id="A0A367VDR0"/>
<dbReference type="SUPFAM" id="SSF47384">
    <property type="entry name" value="Homodimeric domain of signal transducing histidine kinase"/>
    <property type="match status" value="1"/>
</dbReference>
<dbReference type="EMBL" id="JPWB01000003">
    <property type="protein sequence ID" value="RCK23139.1"/>
    <property type="molecule type" value="Genomic_DNA"/>
</dbReference>
<feature type="transmembrane region" description="Helical" evidence="3">
    <location>
        <begin position="407"/>
        <end position="425"/>
    </location>
</feature>
<gene>
    <name evidence="6" type="ORF">TH6_08905</name>
</gene>
<evidence type="ECO:0000313" key="6">
    <source>
        <dbReference type="EMBL" id="RCK23139.1"/>
    </source>
</evidence>
<dbReference type="InterPro" id="IPR036097">
    <property type="entry name" value="HisK_dim/P_sf"/>
</dbReference>
<dbReference type="SUPFAM" id="SSF55874">
    <property type="entry name" value="ATPase domain of HSP90 chaperone/DNA topoisomerase II/histidine kinase"/>
    <property type="match status" value="1"/>
</dbReference>
<dbReference type="InterPro" id="IPR052023">
    <property type="entry name" value="Histidine_kinase_KdpD"/>
</dbReference>
<dbReference type="InterPro" id="IPR003594">
    <property type="entry name" value="HATPase_dom"/>
</dbReference>
<feature type="transmembrane region" description="Helical" evidence="3">
    <location>
        <begin position="310"/>
        <end position="330"/>
    </location>
</feature>
<protein>
    <recommendedName>
        <fullName evidence="2">histidine kinase</fullName>
        <ecNumber evidence="2">2.7.13.3</ecNumber>
    </recommendedName>
</protein>
<dbReference type="Gene3D" id="3.30.565.10">
    <property type="entry name" value="Histidine kinase-like ATPase, C-terminal domain"/>
    <property type="match status" value="1"/>
</dbReference>
<evidence type="ECO:0000256" key="1">
    <source>
        <dbReference type="ARBA" id="ARBA00000085"/>
    </source>
</evidence>
<dbReference type="SMART" id="SM00387">
    <property type="entry name" value="HATPase_c"/>
    <property type="match status" value="1"/>
</dbReference>
<dbReference type="PANTHER" id="PTHR45569">
    <property type="entry name" value="SENSOR PROTEIN KDPD"/>
    <property type="match status" value="1"/>
</dbReference>
<dbReference type="InterPro" id="IPR036890">
    <property type="entry name" value="HATPase_C_sf"/>
</dbReference>
<feature type="transmembrane region" description="Helical" evidence="3">
    <location>
        <begin position="369"/>
        <end position="387"/>
    </location>
</feature>
<dbReference type="EC" id="2.7.13.3" evidence="2"/>
<feature type="transmembrane region" description="Helical" evidence="3">
    <location>
        <begin position="248"/>
        <end position="270"/>
    </location>
</feature>
<sequence length="664" mass="73280">MKLISRKFTQAKTTASAGNRLLARMAFLILLAAMAVTGTPVHAQSGAEDVGKTSATVTAPLNDTIDLTPYVSSYVDATQSLGLQDILGLPQNAFEQTTAIPSFGYTTDIIWHQVKLGIEGTLAQSPTIEVGPSYLNFIDLYLFKADQGEPIWQVKLGDNIPASERPVAGTAQLASLPVLEPGEYRLIIRVESNSANLLRLTLWPANDLIASLTKRNVATNIFFGLIVTLGLAYLALGLMLRDVIVATYGVWVAAVGTTVAIVNGIALGVLRPELPWVNDLLLGVINIISYCGTVLLWMHIVELRKRMLPLYLFGIAYACVIFGFVVSSTSDLYTVFGTYIVPSHSAFMILMCVFLAIRAVQDWRNWLNWAYLILLVLPTGPAVLLQLSHSGLIDATPARLELHQFTLLFHLTGMAILMAARLSYLDKERRVMTIRAAETTNLVEEQRNLISMLSHEFRTPLAVIQRSSEMLMLRLKNHRGDVLERLQRIQLQARKLARLVDVFLSKDGIDTHDLSLERTTVQVDRFLAEFAAQTTREGAEILVTCHETAGAEVFIDETLMALAITNLIETSRRFAHGRPIHINLYRPKETLVEIRIPCSGDELDDTEIGLIADALFRRDMETQALSRALGLNISQRIVASHGGSITLRDRGGTGIELCLILPSE</sequence>
<feature type="chain" id="PRO_5016728649" description="histidine kinase" evidence="4">
    <location>
        <begin position="44"/>
        <end position="664"/>
    </location>
</feature>
<dbReference type="CDD" id="cd00082">
    <property type="entry name" value="HisKA"/>
    <property type="match status" value="1"/>
</dbReference>
<dbReference type="Pfam" id="PF02518">
    <property type="entry name" value="HATPase_c"/>
    <property type="match status" value="1"/>
</dbReference>
<evidence type="ECO:0000256" key="4">
    <source>
        <dbReference type="SAM" id="SignalP"/>
    </source>
</evidence>
<evidence type="ECO:0000259" key="5">
    <source>
        <dbReference type="PROSITE" id="PS50109"/>
    </source>
</evidence>
<dbReference type="GO" id="GO:0005886">
    <property type="term" value="C:plasma membrane"/>
    <property type="evidence" value="ECO:0007669"/>
    <property type="project" value="TreeGrafter"/>
</dbReference>
<feature type="transmembrane region" description="Helical" evidence="3">
    <location>
        <begin position="336"/>
        <end position="357"/>
    </location>
</feature>
<feature type="transmembrane region" description="Helical" evidence="3">
    <location>
        <begin position="276"/>
        <end position="298"/>
    </location>
</feature>
<dbReference type="InterPro" id="IPR011622">
    <property type="entry name" value="7TMR_DISM_rcpt_extracell_dom2"/>
</dbReference>
<dbReference type="Pfam" id="PF00512">
    <property type="entry name" value="HisKA"/>
    <property type="match status" value="1"/>
</dbReference>
<dbReference type="Pfam" id="PF07696">
    <property type="entry name" value="7TMR-DISMED2"/>
    <property type="match status" value="1"/>
</dbReference>
<dbReference type="PANTHER" id="PTHR45569:SF1">
    <property type="entry name" value="SENSOR PROTEIN KDPD"/>
    <property type="match status" value="1"/>
</dbReference>
<feature type="domain" description="Histidine kinase" evidence="5">
    <location>
        <begin position="452"/>
        <end position="664"/>
    </location>
</feature>
<keyword evidence="4" id="KW-0732">Signal</keyword>
<keyword evidence="3" id="KW-0472">Membrane</keyword>
<evidence type="ECO:0000313" key="7">
    <source>
        <dbReference type="Proteomes" id="UP000253061"/>
    </source>
</evidence>
<comment type="caution">
    <text evidence="6">The sequence shown here is derived from an EMBL/GenBank/DDBJ whole genome shotgun (WGS) entry which is preliminary data.</text>
</comment>
<organism evidence="6 7">
    <name type="scientific">Thalassospira profundimaris</name>
    <dbReference type="NCBI Taxonomy" id="502049"/>
    <lineage>
        <taxon>Bacteria</taxon>
        <taxon>Pseudomonadati</taxon>
        <taxon>Pseudomonadota</taxon>
        <taxon>Alphaproteobacteria</taxon>
        <taxon>Rhodospirillales</taxon>
        <taxon>Thalassospiraceae</taxon>
        <taxon>Thalassospira</taxon>
    </lineage>
</organism>
<name>A0A367VDR0_9PROT</name>
<dbReference type="Gene3D" id="1.10.287.130">
    <property type="match status" value="1"/>
</dbReference>
<dbReference type="SMART" id="SM00388">
    <property type="entry name" value="HisKA"/>
    <property type="match status" value="1"/>
</dbReference>
<accession>A0A367VDR0</accession>
<dbReference type="RefSeq" id="WP_062957723.1">
    <property type="nucleotide sequence ID" value="NZ_JPWB01000003.1"/>
</dbReference>
<dbReference type="InterPro" id="IPR011623">
    <property type="entry name" value="7TMR_DISM_rcpt_extracell_dom1"/>
</dbReference>
<dbReference type="InterPro" id="IPR003661">
    <property type="entry name" value="HisK_dim/P_dom"/>
</dbReference>
<evidence type="ECO:0000256" key="3">
    <source>
        <dbReference type="SAM" id="Phobius"/>
    </source>
</evidence>
<dbReference type="Gene3D" id="2.60.40.2380">
    <property type="match status" value="1"/>
</dbReference>
<proteinExistence type="predicted"/>
<keyword evidence="3" id="KW-1133">Transmembrane helix</keyword>
<feature type="signal peptide" evidence="4">
    <location>
        <begin position="1"/>
        <end position="43"/>
    </location>
</feature>
<evidence type="ECO:0000256" key="2">
    <source>
        <dbReference type="ARBA" id="ARBA00012438"/>
    </source>
</evidence>
<dbReference type="InterPro" id="IPR005467">
    <property type="entry name" value="His_kinase_dom"/>
</dbReference>
<keyword evidence="3" id="KW-0812">Transmembrane</keyword>
<feature type="transmembrane region" description="Helical" evidence="3">
    <location>
        <begin position="217"/>
        <end position="236"/>
    </location>
</feature>
<dbReference type="GO" id="GO:0000155">
    <property type="term" value="F:phosphorelay sensor kinase activity"/>
    <property type="evidence" value="ECO:0007669"/>
    <property type="project" value="InterPro"/>
</dbReference>